<dbReference type="Pfam" id="PF13560">
    <property type="entry name" value="HTH_31"/>
    <property type="match status" value="1"/>
</dbReference>
<reference evidence="2" key="1">
    <citation type="submission" date="2020-07" db="EMBL/GenBank/DDBJ databases">
        <authorList>
            <person name="Tarantini F.S."/>
            <person name="Hong K.W."/>
            <person name="Chan K.G."/>
        </authorList>
    </citation>
    <scope>NUCLEOTIDE SEQUENCE</scope>
    <source>
        <strain evidence="2">32-07</strain>
    </source>
</reference>
<gene>
    <name evidence="2" type="ORF">AGRA3207_003260</name>
</gene>
<dbReference type="SUPFAM" id="SSF47413">
    <property type="entry name" value="lambda repressor-like DNA-binding domains"/>
    <property type="match status" value="1"/>
</dbReference>
<protein>
    <submittedName>
        <fullName evidence="2">Helix-turn-helix domain-containing protein</fullName>
    </submittedName>
</protein>
<dbReference type="EMBL" id="CP059572">
    <property type="protein sequence ID" value="QXJ22280.1"/>
    <property type="molecule type" value="Genomic_DNA"/>
</dbReference>
<dbReference type="InterPro" id="IPR010982">
    <property type="entry name" value="Lambda_DNA-bd_dom_sf"/>
</dbReference>
<accession>A0ABX8QU15</accession>
<dbReference type="Pfam" id="PF19054">
    <property type="entry name" value="DUF5753"/>
    <property type="match status" value="1"/>
</dbReference>
<sequence length="307" mass="33913">MAAGAAPSVRKQRLGVALRRLREGRGLSADTAGRRLGWSASKVSRIEGARIGVDLADLRAMLRLYGADAHLGEELLVLAREAARNGWWTKYPESQLGGLGAFIALEDEASSIFAFEADTVPGLLQTEEYARQLFLGYVEIASRPRAEVERRLEIRLRRQRLIRPPERLSLCVVLDEAVLLRRVGTASTMSRQLLHLVELADLPSVTLRVLALDADHGAGLSSFILLEFEPAYGVEFPSVVHVESTESMHAQDEARVHEYGLFRRWLADHSLGERDSVAAILEAQEQWARKGRDALPAGDDGALHAPR</sequence>
<dbReference type="PROSITE" id="PS50943">
    <property type="entry name" value="HTH_CROC1"/>
    <property type="match status" value="1"/>
</dbReference>
<dbReference type="RefSeq" id="WP_231335501.1">
    <property type="nucleotide sequence ID" value="NZ_CP059572.1"/>
</dbReference>
<dbReference type="CDD" id="cd00093">
    <property type="entry name" value="HTH_XRE"/>
    <property type="match status" value="1"/>
</dbReference>
<name>A0ABX8QU15_9ACTN</name>
<feature type="domain" description="HTH cro/C1-type" evidence="1">
    <location>
        <begin position="18"/>
        <end position="71"/>
    </location>
</feature>
<evidence type="ECO:0000313" key="3">
    <source>
        <dbReference type="Proteomes" id="UP001049518"/>
    </source>
</evidence>
<dbReference type="Proteomes" id="UP001049518">
    <property type="component" value="Chromosome"/>
</dbReference>
<proteinExistence type="predicted"/>
<dbReference type="SMART" id="SM00530">
    <property type="entry name" value="HTH_XRE"/>
    <property type="match status" value="1"/>
</dbReference>
<dbReference type="Gene3D" id="1.10.260.40">
    <property type="entry name" value="lambda repressor-like DNA-binding domains"/>
    <property type="match status" value="1"/>
</dbReference>
<organism evidence="2 3">
    <name type="scientific">Actinomadura graeca</name>
    <dbReference type="NCBI Taxonomy" id="2750812"/>
    <lineage>
        <taxon>Bacteria</taxon>
        <taxon>Bacillati</taxon>
        <taxon>Actinomycetota</taxon>
        <taxon>Actinomycetes</taxon>
        <taxon>Streptosporangiales</taxon>
        <taxon>Thermomonosporaceae</taxon>
        <taxon>Actinomadura</taxon>
    </lineage>
</organism>
<evidence type="ECO:0000313" key="2">
    <source>
        <dbReference type="EMBL" id="QXJ22280.1"/>
    </source>
</evidence>
<keyword evidence="3" id="KW-1185">Reference proteome</keyword>
<dbReference type="InterPro" id="IPR043917">
    <property type="entry name" value="DUF5753"/>
</dbReference>
<dbReference type="InterPro" id="IPR001387">
    <property type="entry name" value="Cro/C1-type_HTH"/>
</dbReference>
<evidence type="ECO:0000259" key="1">
    <source>
        <dbReference type="PROSITE" id="PS50943"/>
    </source>
</evidence>